<dbReference type="Proteomes" id="UP001177021">
    <property type="component" value="Unassembled WGS sequence"/>
</dbReference>
<protein>
    <submittedName>
        <fullName evidence="1">Uncharacterized protein</fullName>
    </submittedName>
</protein>
<organism evidence="1 2">
    <name type="scientific">Trifolium pratense</name>
    <name type="common">Red clover</name>
    <dbReference type="NCBI Taxonomy" id="57577"/>
    <lineage>
        <taxon>Eukaryota</taxon>
        <taxon>Viridiplantae</taxon>
        <taxon>Streptophyta</taxon>
        <taxon>Embryophyta</taxon>
        <taxon>Tracheophyta</taxon>
        <taxon>Spermatophyta</taxon>
        <taxon>Magnoliopsida</taxon>
        <taxon>eudicotyledons</taxon>
        <taxon>Gunneridae</taxon>
        <taxon>Pentapetalae</taxon>
        <taxon>rosids</taxon>
        <taxon>fabids</taxon>
        <taxon>Fabales</taxon>
        <taxon>Fabaceae</taxon>
        <taxon>Papilionoideae</taxon>
        <taxon>50 kb inversion clade</taxon>
        <taxon>NPAAA clade</taxon>
        <taxon>Hologalegina</taxon>
        <taxon>IRL clade</taxon>
        <taxon>Trifolieae</taxon>
        <taxon>Trifolium</taxon>
    </lineage>
</organism>
<dbReference type="EMBL" id="CASHSV030000109">
    <property type="protein sequence ID" value="CAJ2650633.1"/>
    <property type="molecule type" value="Genomic_DNA"/>
</dbReference>
<reference evidence="1" key="1">
    <citation type="submission" date="2023-10" db="EMBL/GenBank/DDBJ databases">
        <authorList>
            <person name="Rodriguez Cubillos JULIANA M."/>
            <person name="De Vega J."/>
        </authorList>
    </citation>
    <scope>NUCLEOTIDE SEQUENCE</scope>
</reference>
<accession>A0ACB0K2M3</accession>
<name>A0ACB0K2M3_TRIPR</name>
<evidence type="ECO:0000313" key="1">
    <source>
        <dbReference type="EMBL" id="CAJ2650633.1"/>
    </source>
</evidence>
<evidence type="ECO:0000313" key="2">
    <source>
        <dbReference type="Proteomes" id="UP001177021"/>
    </source>
</evidence>
<gene>
    <name evidence="1" type="ORF">MILVUS5_LOCUS18416</name>
</gene>
<comment type="caution">
    <text evidence="1">The sequence shown here is derived from an EMBL/GenBank/DDBJ whole genome shotgun (WGS) entry which is preliminary data.</text>
</comment>
<sequence>MIAANLRHYYILFKWIVSALLLTETTTSYHFHILFSHFSNSFMHKLNSLRSKKHPLHGPSLTTLLFLLIILTAAFISSLWVSTLSTTNIKPTTNTIANQTLVPPNVSSNYDKTIETIKQSKKFQPTVLNCSSGNQTCSSNYPTTTLETEKNSAVCPEYFRWIHEDLKPWKEKGISREMVEMAKKTAHFRLVVKNGKGYLEKYQESIQTRDVFTVWGILQLLRKYPGKVPDLEIMFDCNDKPVVPMGLYDGPNVIGPPPVFGYCVDRWSQDIVFPDWSFWGWAEINIRPWENLLKDIKKGNEKIKWNDREPYAYWKGNPFTALTRLDLLKCNASTTHDWNVRLFSQDWIKESEQGFNHSNLADQCTYRYKIYIEGYGWSVSEKYILACDSPTLLVKPRYYDFFTRSLQPLQHYWPIKENDKCKSIKHAVDWGNNHQQKAQEIGKAGSKFIHEELSMDYVYDYMFHLLNEYAKLLKFESRVPEGAVELCPETMACNRSRWLEKEFMIESMVREPSTKDPCSLPPPFEPSSLRIFYATKQNLINRVERWENEYWKNNQ</sequence>
<proteinExistence type="predicted"/>
<keyword evidence="2" id="KW-1185">Reference proteome</keyword>